<proteinExistence type="predicted"/>
<dbReference type="EMBL" id="CP071137">
    <property type="protein sequence ID" value="QWY77773.1"/>
    <property type="molecule type" value="Genomic_DNA"/>
</dbReference>
<feature type="region of interest" description="Disordered" evidence="1">
    <location>
        <begin position="131"/>
        <end position="166"/>
    </location>
</feature>
<dbReference type="InterPro" id="IPR005498">
    <property type="entry name" value="T4SS_VirB10/TraB/TrbI"/>
</dbReference>
<keyword evidence="2" id="KW-0812">Transmembrane</keyword>
<evidence type="ECO:0000313" key="3">
    <source>
        <dbReference type="EMBL" id="QWY77773.1"/>
    </source>
</evidence>
<dbReference type="RefSeq" id="WP_273145205.1">
    <property type="nucleotide sequence ID" value="NZ_CP053675.1"/>
</dbReference>
<evidence type="ECO:0008006" key="5">
    <source>
        <dbReference type="Google" id="ProtNLM"/>
    </source>
</evidence>
<keyword evidence="2" id="KW-1133">Transmembrane helix</keyword>
<reference evidence="3" key="1">
    <citation type="submission" date="2021-02" db="EMBL/GenBank/DDBJ databases">
        <title>Comparative genomics of Ferrovum myxofaciens strains, predominant extremophile bacteria forming large biofilm stalactites in acid mine ecosystems.</title>
        <authorList>
            <person name="Burkartova K."/>
            <person name="Ridl J."/>
            <person name="Pajer P."/>
            <person name="Falteisek L."/>
        </authorList>
    </citation>
    <scope>NUCLEOTIDE SEQUENCE</scope>
    <source>
        <strain evidence="3">MI1III</strain>
    </source>
</reference>
<protein>
    <recommendedName>
        <fullName evidence="5">Conjugal transfer protein TraB</fullName>
    </recommendedName>
</protein>
<name>A0A9E6MWT3_9PROT</name>
<organism evidence="3 4">
    <name type="scientific">Ferrovum myxofaciens</name>
    <dbReference type="NCBI Taxonomy" id="416213"/>
    <lineage>
        <taxon>Bacteria</taxon>
        <taxon>Pseudomonadati</taxon>
        <taxon>Pseudomonadota</taxon>
        <taxon>Betaproteobacteria</taxon>
        <taxon>Ferrovales</taxon>
        <taxon>Ferrovaceae</taxon>
        <taxon>Ferrovum</taxon>
    </lineage>
</organism>
<gene>
    <name evidence="3" type="ORF">JZL65_01415</name>
</gene>
<evidence type="ECO:0000256" key="2">
    <source>
        <dbReference type="SAM" id="Phobius"/>
    </source>
</evidence>
<dbReference type="Pfam" id="PF03743">
    <property type="entry name" value="TrbI"/>
    <property type="match status" value="1"/>
</dbReference>
<feature type="compositionally biased region" description="Low complexity" evidence="1">
    <location>
        <begin position="132"/>
        <end position="151"/>
    </location>
</feature>
<feature type="transmembrane region" description="Helical" evidence="2">
    <location>
        <begin position="21"/>
        <end position="41"/>
    </location>
</feature>
<accession>A0A9E6MWT3</accession>
<evidence type="ECO:0000256" key="1">
    <source>
        <dbReference type="SAM" id="MobiDB-lite"/>
    </source>
</evidence>
<keyword evidence="2" id="KW-0472">Membrane</keyword>
<dbReference type="CDD" id="cd16430">
    <property type="entry name" value="TraB"/>
    <property type="match status" value="1"/>
</dbReference>
<dbReference type="AlphaFoldDB" id="A0A9E6MWT3"/>
<sequence length="419" mass="44331">MAKNNLLAGLQQKWVGLNSKSRTVVAAVAVLSIVMLVGMLFTGKLTPLEIATPESHNELKMPGTQKDVTLENLAGQLQAISNEQKRFESEQKTQQDMTQKSLQDIQAAGKTGGGPQIEQLQKKLDALESRQVTTPATPDPLADPALGLPVDKNPTSPATDVSQAAPAKPTIRVIAGDAPPPDAADETNEAKETPYLPIGSMFDGILLNGMEAPTSQVTMKNPVPALIRIKSDAILPNEYRKDVRECFLIVSGFGVLSTERAQLRTENISCVRKDGGVLEAKVNGYVVGEDGKVGLRGKLISKQGQLIAQSLLVGFVQGIGNAMQPMAVPAYNMSPGGTQQYQMPSASMMAMAGMAGGISSAANSIAQFYLSMAQQMFPVVEVDAGRKVTIILNQGFAFDLSGKSKVGVTQSAGVPNNAK</sequence>
<dbReference type="Proteomes" id="UP000683551">
    <property type="component" value="Chromosome"/>
</dbReference>
<evidence type="ECO:0000313" key="4">
    <source>
        <dbReference type="Proteomes" id="UP000683551"/>
    </source>
</evidence>
<feature type="compositionally biased region" description="Polar residues" evidence="1">
    <location>
        <begin position="153"/>
        <end position="162"/>
    </location>
</feature>